<keyword evidence="2" id="KW-1185">Reference proteome</keyword>
<protein>
    <recommendedName>
        <fullName evidence="3">Transposase IS204/IS1001/IS1096/IS1165 zinc-finger domain-containing protein</fullName>
    </recommendedName>
</protein>
<evidence type="ECO:0000313" key="2">
    <source>
        <dbReference type="Proteomes" id="UP000001941"/>
    </source>
</evidence>
<sequence length="201" mass="22651">MRRQPFISPIIADLVYQAVTGVSGVQFTDPLPCPNCMGMVISHDMKQRRFSTVYAPEGEMHIYVYVKRFHCRDCGQLCYAKAPFYEKSRFGSPIVDLCLSLSEDHTFSHAAALMNRMGIVINRGTVRKTVQTHSHEVRSTDLFGMKLPDSVLALSTLVTTADPSQPIRGCDVLRACRIDAGYLSEGHLVSDRIHNHYWSDR</sequence>
<name>Q2FKY5_METHJ</name>
<dbReference type="Proteomes" id="UP000001941">
    <property type="component" value="Chromosome"/>
</dbReference>
<dbReference type="EnsemblBacteria" id="ABD41529">
    <property type="protein sequence ID" value="ABD41529"/>
    <property type="gene ID" value="Mhun_1809"/>
</dbReference>
<dbReference type="InParanoid" id="Q2FKY5"/>
<dbReference type="RefSeq" id="WP_011448793.1">
    <property type="nucleotide sequence ID" value="NC_007796.1"/>
</dbReference>
<dbReference type="KEGG" id="mhu:Mhun_1809"/>
<dbReference type="EMBL" id="CP000254">
    <property type="protein sequence ID" value="ABD41529.1"/>
    <property type="molecule type" value="Genomic_DNA"/>
</dbReference>
<evidence type="ECO:0008006" key="3">
    <source>
        <dbReference type="Google" id="ProtNLM"/>
    </source>
</evidence>
<dbReference type="eggNOG" id="arCOG05305">
    <property type="taxonomic scope" value="Archaea"/>
</dbReference>
<dbReference type="OrthoDB" id="114322at2157"/>
<reference evidence="2" key="1">
    <citation type="journal article" date="2016" name="Stand. Genomic Sci.">
        <title>Complete genome sequence of Methanospirillum hungatei type strain JF1.</title>
        <authorList>
            <person name="Gunsalus R.P."/>
            <person name="Cook L.E."/>
            <person name="Crable B."/>
            <person name="Rohlin L."/>
            <person name="McDonald E."/>
            <person name="Mouttaki H."/>
            <person name="Sieber J.R."/>
            <person name="Poweleit N."/>
            <person name="Zhou H."/>
            <person name="Lapidus A.L."/>
            <person name="Daligault H.E."/>
            <person name="Land M."/>
            <person name="Gilna P."/>
            <person name="Ivanova N."/>
            <person name="Kyrpides N."/>
            <person name="Culley D.E."/>
            <person name="McInerney M.J."/>
        </authorList>
    </citation>
    <scope>NUCLEOTIDE SEQUENCE [LARGE SCALE GENOMIC DNA]</scope>
    <source>
        <strain evidence="2">ATCC 27890 / DSM 864 / NBRC 100397 / JF-1</strain>
    </source>
</reference>
<organism evidence="1 2">
    <name type="scientific">Methanospirillum hungatei JF-1 (strain ATCC 27890 / DSM 864 / NBRC 100397 / JF-1)</name>
    <dbReference type="NCBI Taxonomy" id="323259"/>
    <lineage>
        <taxon>Archaea</taxon>
        <taxon>Methanobacteriati</taxon>
        <taxon>Methanobacteriota</taxon>
        <taxon>Stenosarchaea group</taxon>
        <taxon>Methanomicrobia</taxon>
        <taxon>Methanomicrobiales</taxon>
        <taxon>Methanospirillaceae</taxon>
        <taxon>Methanospirillum</taxon>
    </lineage>
</organism>
<dbReference type="STRING" id="323259.Mhun_1809"/>
<accession>Q2FKY5</accession>
<dbReference type="HOGENOM" id="CLU_107895_0_0_2"/>
<evidence type="ECO:0000313" key="1">
    <source>
        <dbReference type="EMBL" id="ABD41529.1"/>
    </source>
</evidence>
<proteinExistence type="predicted"/>
<gene>
    <name evidence="1" type="ordered locus">Mhun_1809</name>
</gene>
<dbReference type="GeneID" id="3924064"/>
<dbReference type="AlphaFoldDB" id="Q2FKY5"/>